<feature type="transmembrane region" description="Helical" evidence="11">
    <location>
        <begin position="159"/>
        <end position="184"/>
    </location>
</feature>
<keyword evidence="3 9" id="KW-0812">Transmembrane</keyword>
<sequence>MNASWLSDGNSTFESVDERLFNCSPCNETDYVTIYEVPTGIIVLLSVLYGSISVVAVIGNFMVIWIVASSRTMQTMTNFFISNLALADIVIGFFAIPFEFQAALLQRWNLPEFMCAFCPFVHVLSVNVSVFTLTAIAVDRHKAILYPLSPRMSKLKAKLMIAGIWILSGSLAAPMAVALGVRFVEDTPGRLKPFCYNIHLNDQAMLTYRLILVVLQYVIPLSVITWAYARMAHALWGNRAPGNAEDARDAALMKNKKKVSQNESNRSEFPGAVPGGGEGGGEATGRKNGCGRALG</sequence>
<reference evidence="13" key="1">
    <citation type="journal article" date="2024" name="Gigascience">
        <title>Chromosome-level genome of the poultry shaft louse Menopon gallinae provides insight into the host-switching and adaptive evolution of parasitic lice.</title>
        <authorList>
            <person name="Xu Y."/>
            <person name="Ma L."/>
            <person name="Liu S."/>
            <person name="Liang Y."/>
            <person name="Liu Q."/>
            <person name="He Z."/>
            <person name="Tian L."/>
            <person name="Duan Y."/>
            <person name="Cai W."/>
            <person name="Li H."/>
            <person name="Song F."/>
        </authorList>
    </citation>
    <scope>NUCLEOTIDE SEQUENCE</scope>
    <source>
        <strain evidence="13">Cailab_2023a</strain>
    </source>
</reference>
<evidence type="ECO:0000256" key="6">
    <source>
        <dbReference type="ARBA" id="ARBA00023136"/>
    </source>
</evidence>
<evidence type="ECO:0000256" key="10">
    <source>
        <dbReference type="SAM" id="MobiDB-lite"/>
    </source>
</evidence>
<dbReference type="GO" id="GO:0005886">
    <property type="term" value="C:plasma membrane"/>
    <property type="evidence" value="ECO:0007669"/>
    <property type="project" value="TreeGrafter"/>
</dbReference>
<proteinExistence type="inferred from homology"/>
<dbReference type="GO" id="GO:0004930">
    <property type="term" value="F:G protein-coupled receptor activity"/>
    <property type="evidence" value="ECO:0007669"/>
    <property type="project" value="UniProtKB-KW"/>
</dbReference>
<evidence type="ECO:0000256" key="5">
    <source>
        <dbReference type="ARBA" id="ARBA00023040"/>
    </source>
</evidence>
<feature type="transmembrane region" description="Helical" evidence="11">
    <location>
        <begin position="79"/>
        <end position="100"/>
    </location>
</feature>
<dbReference type="Pfam" id="PF00001">
    <property type="entry name" value="7tm_1"/>
    <property type="match status" value="1"/>
</dbReference>
<dbReference type="PRINTS" id="PR00237">
    <property type="entry name" value="GPCRRHODOPSN"/>
</dbReference>
<feature type="transmembrane region" description="Helical" evidence="11">
    <location>
        <begin position="120"/>
        <end position="138"/>
    </location>
</feature>
<keyword evidence="7 9" id="KW-0675">Receptor</keyword>
<evidence type="ECO:0000256" key="9">
    <source>
        <dbReference type="RuleBase" id="RU000688"/>
    </source>
</evidence>
<keyword evidence="6 11" id="KW-0472">Membrane</keyword>
<gene>
    <name evidence="13" type="ORF">PYX00_009052</name>
</gene>
<organism evidence="13">
    <name type="scientific">Menopon gallinae</name>
    <name type="common">poultry shaft louse</name>
    <dbReference type="NCBI Taxonomy" id="328185"/>
    <lineage>
        <taxon>Eukaryota</taxon>
        <taxon>Metazoa</taxon>
        <taxon>Ecdysozoa</taxon>
        <taxon>Arthropoda</taxon>
        <taxon>Hexapoda</taxon>
        <taxon>Insecta</taxon>
        <taxon>Pterygota</taxon>
        <taxon>Neoptera</taxon>
        <taxon>Paraneoptera</taxon>
        <taxon>Psocodea</taxon>
        <taxon>Troctomorpha</taxon>
        <taxon>Phthiraptera</taxon>
        <taxon>Amblycera</taxon>
        <taxon>Menoponidae</taxon>
        <taxon>Menopon</taxon>
    </lineage>
</organism>
<feature type="transmembrane region" description="Helical" evidence="11">
    <location>
        <begin position="206"/>
        <end position="229"/>
    </location>
</feature>
<comment type="subcellular location">
    <subcellularLocation>
        <location evidence="1">Membrane</location>
        <topology evidence="1">Multi-pass membrane protein</topology>
    </subcellularLocation>
</comment>
<dbReference type="PANTHER" id="PTHR45695:SF9">
    <property type="entry name" value="LEUCOKININ RECEPTOR"/>
    <property type="match status" value="1"/>
</dbReference>
<evidence type="ECO:0000256" key="2">
    <source>
        <dbReference type="ARBA" id="ARBA00010663"/>
    </source>
</evidence>
<protein>
    <recommendedName>
        <fullName evidence="12">G-protein coupled receptors family 1 profile domain-containing protein</fullName>
    </recommendedName>
</protein>
<evidence type="ECO:0000256" key="4">
    <source>
        <dbReference type="ARBA" id="ARBA00022989"/>
    </source>
</evidence>
<feature type="compositionally biased region" description="Gly residues" evidence="10">
    <location>
        <begin position="273"/>
        <end position="283"/>
    </location>
</feature>
<keyword evidence="4 11" id="KW-1133">Transmembrane helix</keyword>
<comment type="similarity">
    <text evidence="2 9">Belongs to the G-protein coupled receptor 1 family.</text>
</comment>
<dbReference type="PROSITE" id="PS00237">
    <property type="entry name" value="G_PROTEIN_RECEP_F1_1"/>
    <property type="match status" value="1"/>
</dbReference>
<dbReference type="PROSITE" id="PS50262">
    <property type="entry name" value="G_PROTEIN_RECEP_F1_2"/>
    <property type="match status" value="1"/>
</dbReference>
<feature type="transmembrane region" description="Helical" evidence="11">
    <location>
        <begin position="41"/>
        <end position="67"/>
    </location>
</feature>
<evidence type="ECO:0000256" key="7">
    <source>
        <dbReference type="ARBA" id="ARBA00023170"/>
    </source>
</evidence>
<evidence type="ECO:0000256" key="8">
    <source>
        <dbReference type="ARBA" id="ARBA00023224"/>
    </source>
</evidence>
<dbReference type="InterPro" id="IPR000276">
    <property type="entry name" value="GPCR_Rhodpsn"/>
</dbReference>
<dbReference type="SUPFAM" id="SSF81321">
    <property type="entry name" value="Family A G protein-coupled receptor-like"/>
    <property type="match status" value="1"/>
</dbReference>
<dbReference type="EMBL" id="JARGDH010000005">
    <property type="protein sequence ID" value="KAL0266542.1"/>
    <property type="molecule type" value="Genomic_DNA"/>
</dbReference>
<evidence type="ECO:0000313" key="13">
    <source>
        <dbReference type="EMBL" id="KAL0266542.1"/>
    </source>
</evidence>
<keyword evidence="8 9" id="KW-0807">Transducer</keyword>
<evidence type="ECO:0000259" key="12">
    <source>
        <dbReference type="PROSITE" id="PS50262"/>
    </source>
</evidence>
<evidence type="ECO:0000256" key="3">
    <source>
        <dbReference type="ARBA" id="ARBA00022692"/>
    </source>
</evidence>
<evidence type="ECO:0000256" key="1">
    <source>
        <dbReference type="ARBA" id="ARBA00004141"/>
    </source>
</evidence>
<feature type="domain" description="G-protein coupled receptors family 1 profile" evidence="12">
    <location>
        <begin position="59"/>
        <end position="235"/>
    </location>
</feature>
<evidence type="ECO:0000256" key="11">
    <source>
        <dbReference type="SAM" id="Phobius"/>
    </source>
</evidence>
<feature type="region of interest" description="Disordered" evidence="10">
    <location>
        <begin position="255"/>
        <end position="295"/>
    </location>
</feature>
<dbReference type="InterPro" id="IPR017452">
    <property type="entry name" value="GPCR_Rhodpsn_7TM"/>
</dbReference>
<dbReference type="AlphaFoldDB" id="A0AAW2H9T7"/>
<name>A0AAW2H9T7_9NEOP</name>
<dbReference type="Gene3D" id="1.20.1070.10">
    <property type="entry name" value="Rhodopsin 7-helix transmembrane proteins"/>
    <property type="match status" value="1"/>
</dbReference>
<dbReference type="PANTHER" id="PTHR45695">
    <property type="entry name" value="LEUCOKININ RECEPTOR-RELATED"/>
    <property type="match status" value="1"/>
</dbReference>
<comment type="caution">
    <text evidence="13">The sequence shown here is derived from an EMBL/GenBank/DDBJ whole genome shotgun (WGS) entry which is preliminary data.</text>
</comment>
<accession>A0AAW2H9T7</accession>
<keyword evidence="5 9" id="KW-0297">G-protein coupled receptor</keyword>